<evidence type="ECO:0000313" key="5">
    <source>
        <dbReference type="Proteomes" id="UP001187346"/>
    </source>
</evidence>
<dbReference type="InterPro" id="IPR003658">
    <property type="entry name" value="Anti-sigma_ant"/>
</dbReference>
<dbReference type="CDD" id="cd07043">
    <property type="entry name" value="STAS_anti-anti-sigma_factors"/>
    <property type="match status" value="1"/>
</dbReference>
<dbReference type="InterPro" id="IPR002645">
    <property type="entry name" value="STAS_dom"/>
</dbReference>
<dbReference type="Pfam" id="PF13466">
    <property type="entry name" value="STAS_2"/>
    <property type="match status" value="1"/>
</dbReference>
<evidence type="ECO:0000256" key="1">
    <source>
        <dbReference type="ARBA" id="ARBA00009013"/>
    </source>
</evidence>
<evidence type="ECO:0000313" key="4">
    <source>
        <dbReference type="EMBL" id="MDV7214407.1"/>
    </source>
</evidence>
<comment type="caution">
    <text evidence="4">The sequence shown here is derived from an EMBL/GenBank/DDBJ whole genome shotgun (WGS) entry which is preliminary data.</text>
</comment>
<dbReference type="Proteomes" id="UP001187346">
    <property type="component" value="Unassembled WGS sequence"/>
</dbReference>
<dbReference type="RefSeq" id="WP_266879811.1">
    <property type="nucleotide sequence ID" value="NZ_JAPEMW010000003.1"/>
</dbReference>
<dbReference type="EMBL" id="JAWMAJ010000001">
    <property type="protein sequence ID" value="MDV7214407.1"/>
    <property type="molecule type" value="Genomic_DNA"/>
</dbReference>
<comment type="similarity">
    <text evidence="1 2">Belongs to the anti-sigma-factor antagonist family.</text>
</comment>
<reference evidence="4 5" key="1">
    <citation type="submission" date="2023-10" db="EMBL/GenBank/DDBJ databases">
        <title>Characterization of rhizosphere-enriched actinobacteria from wheat plants lab-grown on chernevaya soil.</title>
        <authorList>
            <person name="Tikhonova E.N."/>
            <person name="Konopkin A."/>
            <person name="Kravchenko I.K."/>
        </authorList>
    </citation>
    <scope>NUCLEOTIDE SEQUENCE [LARGE SCALE GENOMIC DNA]</scope>
    <source>
        <strain evidence="4 5">RR29</strain>
    </source>
</reference>
<keyword evidence="5" id="KW-1185">Reference proteome</keyword>
<evidence type="ECO:0000256" key="2">
    <source>
        <dbReference type="RuleBase" id="RU003749"/>
    </source>
</evidence>
<dbReference type="InterPro" id="IPR036513">
    <property type="entry name" value="STAS_dom_sf"/>
</dbReference>
<name>A0ABU4F1D5_9ACTN</name>
<dbReference type="SUPFAM" id="SSF52091">
    <property type="entry name" value="SpoIIaa-like"/>
    <property type="match status" value="1"/>
</dbReference>
<feature type="domain" description="STAS" evidence="3">
    <location>
        <begin position="4"/>
        <end position="113"/>
    </location>
</feature>
<dbReference type="PANTHER" id="PTHR33495:SF2">
    <property type="entry name" value="ANTI-SIGMA FACTOR ANTAGONIST TM_1081-RELATED"/>
    <property type="match status" value="1"/>
</dbReference>
<proteinExistence type="inferred from homology"/>
<dbReference type="PANTHER" id="PTHR33495">
    <property type="entry name" value="ANTI-SIGMA FACTOR ANTAGONIST TM_1081-RELATED-RELATED"/>
    <property type="match status" value="1"/>
</dbReference>
<gene>
    <name evidence="4" type="ORF">R5A26_00425</name>
</gene>
<dbReference type="PROSITE" id="PS50801">
    <property type="entry name" value="STAS"/>
    <property type="match status" value="1"/>
</dbReference>
<dbReference type="Gene3D" id="3.30.750.24">
    <property type="entry name" value="STAS domain"/>
    <property type="match status" value="1"/>
</dbReference>
<protein>
    <recommendedName>
        <fullName evidence="2">Anti-sigma factor antagonist</fullName>
    </recommendedName>
</protein>
<accession>A0ABU4F1D5</accession>
<dbReference type="InterPro" id="IPR058548">
    <property type="entry name" value="MlaB-like_STAS"/>
</dbReference>
<dbReference type="NCBIfam" id="TIGR00377">
    <property type="entry name" value="ant_ant_sig"/>
    <property type="match status" value="1"/>
</dbReference>
<organism evidence="4 5">
    <name type="scientific">Streptomyces prunicolor</name>
    <dbReference type="NCBI Taxonomy" id="67348"/>
    <lineage>
        <taxon>Bacteria</taxon>
        <taxon>Bacillati</taxon>
        <taxon>Actinomycetota</taxon>
        <taxon>Actinomycetes</taxon>
        <taxon>Kitasatosporales</taxon>
        <taxon>Streptomycetaceae</taxon>
        <taxon>Streptomyces</taxon>
    </lineage>
</organism>
<evidence type="ECO:0000259" key="3">
    <source>
        <dbReference type="PROSITE" id="PS50801"/>
    </source>
</evidence>
<sequence length="120" mass="12724">MTQLAIRTRTTPAGPVVELTGELDYDSSAQVRALFPELALRDGSQLVVDLTGVTFCDSSGITALLAARNHALAARAGISLVAVPDHISRIFQMVGLDQVFTTHPTAQAAEAAWTPPKTRP</sequence>